<name>A0A6G1PMY0_CHAAH</name>
<keyword evidence="1" id="KW-0802">TPR repeat</keyword>
<dbReference type="AlphaFoldDB" id="A0A6G1PMY0"/>
<reference evidence="2 3" key="1">
    <citation type="submission" date="2019-02" db="EMBL/GenBank/DDBJ databases">
        <title>Opniocepnalus argus genome.</title>
        <authorList>
            <person name="Zhou C."/>
            <person name="Xiao S."/>
        </authorList>
    </citation>
    <scope>NUCLEOTIDE SEQUENCE [LARGE SCALE GENOMIC DNA]</scope>
    <source>
        <strain evidence="2">OARG1902GOOAL</strain>
        <tissue evidence="2">Muscle</tissue>
    </source>
</reference>
<dbReference type="InterPro" id="IPR041404">
    <property type="entry name" value="DUF5588"/>
</dbReference>
<gene>
    <name evidence="2" type="ORF">EXN66_Car007297</name>
</gene>
<sequence>MEIFGSTFDDSVFLEARDRVCVSLSSYNAKLCEPEWFCDNAALDTEDSLEKQKVYKFRGDLAMKQGNYQWFCDNAALDTEDSLEKQKVYKFRGDLAMKQGNYQEALEAYSSCLEWIADNNLTIRRDVLEGMARSCTKLGQRDKALELANVLSKEASNTCHLTSLLLLKVSIYQHFGAIRSKMMSLQQLCSLLPFNPWHWFNLGQMCLHLLESKTTTVLCESARELNVGEAEEQQEEAADLDEDTIWLKACTCFVRTRILRQQQCSFVLQRSESTLQTTDEAIQRLSPKEKTLQALTEVMSEDLIPEKMREDYQDGESLASVCVQSFRDRWWNKILLNGVLETDAEGSWKTGWK</sequence>
<dbReference type="InterPro" id="IPR011990">
    <property type="entry name" value="TPR-like_helical_dom_sf"/>
</dbReference>
<dbReference type="Pfam" id="PF17826">
    <property type="entry name" value="DUF5588"/>
    <property type="match status" value="2"/>
</dbReference>
<feature type="repeat" description="TPR" evidence="1">
    <location>
        <begin position="86"/>
        <end position="119"/>
    </location>
</feature>
<dbReference type="InterPro" id="IPR019734">
    <property type="entry name" value="TPR_rpt"/>
</dbReference>
<proteinExistence type="predicted"/>
<reference evidence="3" key="2">
    <citation type="submission" date="2019-02" db="EMBL/GenBank/DDBJ databases">
        <title>Opniocepnalus argus Var Kimnra genome.</title>
        <authorList>
            <person name="Zhou C."/>
            <person name="Xiao S."/>
        </authorList>
    </citation>
    <scope>NUCLEOTIDE SEQUENCE [LARGE SCALE GENOMIC DNA]</scope>
</reference>
<evidence type="ECO:0000256" key="1">
    <source>
        <dbReference type="PROSITE-ProRule" id="PRU00339"/>
    </source>
</evidence>
<organism evidence="2 3">
    <name type="scientific">Channa argus</name>
    <name type="common">Northern snakehead</name>
    <name type="synonym">Ophicephalus argus</name>
    <dbReference type="NCBI Taxonomy" id="215402"/>
    <lineage>
        <taxon>Eukaryota</taxon>
        <taxon>Metazoa</taxon>
        <taxon>Chordata</taxon>
        <taxon>Craniata</taxon>
        <taxon>Vertebrata</taxon>
        <taxon>Euteleostomi</taxon>
        <taxon>Actinopterygii</taxon>
        <taxon>Neopterygii</taxon>
        <taxon>Teleostei</taxon>
        <taxon>Neoteleostei</taxon>
        <taxon>Acanthomorphata</taxon>
        <taxon>Anabantaria</taxon>
        <taxon>Anabantiformes</taxon>
        <taxon>Channoidei</taxon>
        <taxon>Channidae</taxon>
        <taxon>Channa</taxon>
    </lineage>
</organism>
<evidence type="ECO:0000313" key="3">
    <source>
        <dbReference type="Proteomes" id="UP000503349"/>
    </source>
</evidence>
<dbReference type="Proteomes" id="UP000503349">
    <property type="component" value="Chromosome 7"/>
</dbReference>
<dbReference type="PROSITE" id="PS50005">
    <property type="entry name" value="TPR"/>
    <property type="match status" value="1"/>
</dbReference>
<evidence type="ECO:0000313" key="2">
    <source>
        <dbReference type="EMBL" id="KAF3691622.1"/>
    </source>
</evidence>
<dbReference type="PANTHER" id="PTHR31919:SF1">
    <property type="entry name" value="ZINC FINGERS AND HOMEOBOXES PROTEIN 1, ISOFORM 2"/>
    <property type="match status" value="1"/>
</dbReference>
<dbReference type="EMBL" id="CM015718">
    <property type="protein sequence ID" value="KAF3691622.1"/>
    <property type="molecule type" value="Genomic_DNA"/>
</dbReference>
<dbReference type="Gene3D" id="1.25.40.10">
    <property type="entry name" value="Tetratricopeptide repeat domain"/>
    <property type="match status" value="1"/>
</dbReference>
<protein>
    <submittedName>
        <fullName evidence="2">Uncharacterized protein</fullName>
    </submittedName>
</protein>
<dbReference type="PANTHER" id="PTHR31919">
    <property type="entry name" value="ZINC FINGERS AND HOMEOBOXES PROTEIN 1, ISOFORM 2"/>
    <property type="match status" value="1"/>
</dbReference>
<dbReference type="SUPFAM" id="SSF48452">
    <property type="entry name" value="TPR-like"/>
    <property type="match status" value="1"/>
</dbReference>
<keyword evidence="3" id="KW-1185">Reference proteome</keyword>
<accession>A0A6G1PMY0</accession>